<dbReference type="EMBL" id="JADGMS010000015">
    <property type="protein sequence ID" value="KAF9667602.1"/>
    <property type="molecule type" value="Genomic_DNA"/>
</dbReference>
<evidence type="ECO:0000313" key="1">
    <source>
        <dbReference type="EMBL" id="KAF9667602.1"/>
    </source>
</evidence>
<gene>
    <name evidence="1" type="ORF">SADUNF_Sadunf15G0040700</name>
</gene>
<sequence>MEDLSYYHGIVGALQYHTLTLLASHYHLRPYFITSSIIVLRANMLIKDCLLLDMSPQKIRLLTSSPNHYQKRPFSNSATNFVSRLNKACGEVPTKNFTYDKSIKQHIASRFQRLLESNGSFELHLPLRLQSPRHPILSEGLWIFQTSLLLHKPLTELSILPASIRMKLRNTDAKDFMISLFFDR</sequence>
<keyword evidence="2" id="KW-1185">Reference proteome</keyword>
<proteinExistence type="predicted"/>
<evidence type="ECO:0000313" key="2">
    <source>
        <dbReference type="Proteomes" id="UP000657918"/>
    </source>
</evidence>
<organism evidence="1 2">
    <name type="scientific">Salix dunnii</name>
    <dbReference type="NCBI Taxonomy" id="1413687"/>
    <lineage>
        <taxon>Eukaryota</taxon>
        <taxon>Viridiplantae</taxon>
        <taxon>Streptophyta</taxon>
        <taxon>Embryophyta</taxon>
        <taxon>Tracheophyta</taxon>
        <taxon>Spermatophyta</taxon>
        <taxon>Magnoliopsida</taxon>
        <taxon>eudicotyledons</taxon>
        <taxon>Gunneridae</taxon>
        <taxon>Pentapetalae</taxon>
        <taxon>rosids</taxon>
        <taxon>fabids</taxon>
        <taxon>Malpighiales</taxon>
        <taxon>Salicaceae</taxon>
        <taxon>Saliceae</taxon>
        <taxon>Salix</taxon>
    </lineage>
</organism>
<dbReference type="Proteomes" id="UP000657918">
    <property type="component" value="Unassembled WGS sequence"/>
</dbReference>
<reference evidence="1 2" key="1">
    <citation type="submission" date="2020-10" db="EMBL/GenBank/DDBJ databases">
        <title>Plant Genome Project.</title>
        <authorList>
            <person name="Zhang R.-G."/>
        </authorList>
    </citation>
    <scope>NUCLEOTIDE SEQUENCE [LARGE SCALE GENOMIC DNA]</scope>
    <source>
        <strain evidence="1">FAFU-HL-1</strain>
        <tissue evidence="1">Leaf</tissue>
    </source>
</reference>
<protein>
    <submittedName>
        <fullName evidence="1">Uncharacterized protein</fullName>
    </submittedName>
</protein>
<comment type="caution">
    <text evidence="1">The sequence shown here is derived from an EMBL/GenBank/DDBJ whole genome shotgun (WGS) entry which is preliminary data.</text>
</comment>
<accession>A0A835JDE0</accession>
<name>A0A835JDE0_9ROSI</name>
<dbReference type="AlphaFoldDB" id="A0A835JDE0"/>